<dbReference type="InterPro" id="IPR008918">
    <property type="entry name" value="HhH2"/>
</dbReference>
<keyword evidence="9" id="KW-0238">DNA-binding</keyword>
<keyword evidence="13" id="KW-1185">Reference proteome</keyword>
<comment type="subcellular location">
    <subcellularLocation>
        <location evidence="1 9">Nucleus</location>
    </subcellularLocation>
</comment>
<keyword evidence="5 9" id="KW-0378">Hydrolase</keyword>
<proteinExistence type="inferred from homology"/>
<feature type="domain" description="XPG-I" evidence="10">
    <location>
        <begin position="138"/>
        <end position="209"/>
    </location>
</feature>
<reference evidence="12 13" key="1">
    <citation type="submission" date="2023-09" db="EMBL/GenBank/DDBJ databases">
        <title>Pangenome analysis of Batrachochytrium dendrobatidis and related Chytrids.</title>
        <authorList>
            <person name="Yacoub M.N."/>
            <person name="Stajich J.E."/>
            <person name="James T.Y."/>
        </authorList>
    </citation>
    <scope>NUCLEOTIDE SEQUENCE [LARGE SCALE GENOMIC DNA]</scope>
    <source>
        <strain evidence="12 13">JEL0888</strain>
    </source>
</reference>
<evidence type="ECO:0000256" key="2">
    <source>
        <dbReference type="ARBA" id="ARBA00022722"/>
    </source>
</evidence>
<comment type="similarity">
    <text evidence="9">Belongs to the XPG/RAD2 endonuclease family. EXO1 subfamily.</text>
</comment>
<dbReference type="SMART" id="SM00484">
    <property type="entry name" value="XPGI"/>
    <property type="match status" value="1"/>
</dbReference>
<evidence type="ECO:0000313" key="13">
    <source>
        <dbReference type="Proteomes" id="UP001527925"/>
    </source>
</evidence>
<gene>
    <name evidence="12" type="ORF">HK105_200701</name>
</gene>
<evidence type="ECO:0000256" key="4">
    <source>
        <dbReference type="ARBA" id="ARBA00022763"/>
    </source>
</evidence>
<dbReference type="Gene3D" id="1.10.150.20">
    <property type="entry name" value="5' to 3' exonuclease, C-terminal subdomain"/>
    <property type="match status" value="1"/>
</dbReference>
<dbReference type="SMART" id="SM00485">
    <property type="entry name" value="XPGN"/>
    <property type="match status" value="1"/>
</dbReference>
<dbReference type="SUPFAM" id="SSF88723">
    <property type="entry name" value="PIN domain-like"/>
    <property type="match status" value="1"/>
</dbReference>
<dbReference type="InterPro" id="IPR019974">
    <property type="entry name" value="XPG_CS"/>
</dbReference>
<evidence type="ECO:0000256" key="3">
    <source>
        <dbReference type="ARBA" id="ARBA00022723"/>
    </source>
</evidence>
<evidence type="ECO:0000256" key="7">
    <source>
        <dbReference type="ARBA" id="ARBA00023204"/>
    </source>
</evidence>
<protein>
    <recommendedName>
        <fullName evidence="9">Exonuclease 1</fullName>
        <ecNumber evidence="9">3.1.-.-</ecNumber>
    </recommendedName>
</protein>
<keyword evidence="8 9" id="KW-0539">Nucleus</keyword>
<dbReference type="PANTHER" id="PTHR11081">
    <property type="entry name" value="FLAP ENDONUCLEASE FAMILY MEMBER"/>
    <property type="match status" value="1"/>
</dbReference>
<accession>A0ABR4NJZ6</accession>
<evidence type="ECO:0000256" key="1">
    <source>
        <dbReference type="ARBA" id="ARBA00004123"/>
    </source>
</evidence>
<keyword evidence="3 9" id="KW-0479">Metal-binding</keyword>
<comment type="function">
    <text evidence="9">5'-&gt;3' double-stranded DNA exonuclease which may also possess a cryptic 3'-&gt;5' double-stranded DNA exonuclease activity. Functions in DNA mismatch repair.</text>
</comment>
<dbReference type="SMART" id="SM00279">
    <property type="entry name" value="HhH2"/>
    <property type="match status" value="1"/>
</dbReference>
<dbReference type="EMBL" id="JADGIZ020000002">
    <property type="protein sequence ID" value="KAL2919784.1"/>
    <property type="molecule type" value="Genomic_DNA"/>
</dbReference>
<dbReference type="PANTHER" id="PTHR11081:SF8">
    <property type="entry name" value="EXONUCLEASE 1"/>
    <property type="match status" value="1"/>
</dbReference>
<keyword evidence="9" id="KW-0269">Exonuclease</keyword>
<dbReference type="InterPro" id="IPR044752">
    <property type="entry name" value="PIN-like_EXO1"/>
</dbReference>
<dbReference type="Pfam" id="PF00867">
    <property type="entry name" value="XPG_I"/>
    <property type="match status" value="1"/>
</dbReference>
<evidence type="ECO:0000256" key="5">
    <source>
        <dbReference type="ARBA" id="ARBA00022801"/>
    </source>
</evidence>
<evidence type="ECO:0000259" key="10">
    <source>
        <dbReference type="SMART" id="SM00484"/>
    </source>
</evidence>
<keyword evidence="2 9" id="KW-0540">Nuclease</keyword>
<evidence type="ECO:0000256" key="8">
    <source>
        <dbReference type="ARBA" id="ARBA00023242"/>
    </source>
</evidence>
<feature type="domain" description="XPG N-terminal" evidence="11">
    <location>
        <begin position="1"/>
        <end position="99"/>
    </location>
</feature>
<dbReference type="InterPro" id="IPR006085">
    <property type="entry name" value="XPG_DNA_repair_N"/>
</dbReference>
<comment type="caution">
    <text evidence="12">The sequence shown here is derived from an EMBL/GenBank/DDBJ whole genome shotgun (WGS) entry which is preliminary data.</text>
</comment>
<dbReference type="SUPFAM" id="SSF47807">
    <property type="entry name" value="5' to 3' exonuclease, C-terminal subdomain"/>
    <property type="match status" value="1"/>
</dbReference>
<keyword evidence="7 9" id="KW-0234">DNA repair</keyword>
<name>A0ABR4NJZ6_9FUNG</name>
<evidence type="ECO:0000259" key="11">
    <source>
        <dbReference type="SMART" id="SM00485"/>
    </source>
</evidence>
<evidence type="ECO:0000313" key="12">
    <source>
        <dbReference type="EMBL" id="KAL2919784.1"/>
    </source>
</evidence>
<dbReference type="InterPro" id="IPR036279">
    <property type="entry name" value="5-3_exonuclease_C_sf"/>
</dbReference>
<dbReference type="PROSITE" id="PS00842">
    <property type="entry name" value="XPG_2"/>
    <property type="match status" value="1"/>
</dbReference>
<dbReference type="PRINTS" id="PR00853">
    <property type="entry name" value="XPGRADSUPER"/>
</dbReference>
<keyword evidence="9" id="KW-0228">DNA excision</keyword>
<organism evidence="12 13">
    <name type="scientific">Polyrhizophydium stewartii</name>
    <dbReference type="NCBI Taxonomy" id="2732419"/>
    <lineage>
        <taxon>Eukaryota</taxon>
        <taxon>Fungi</taxon>
        <taxon>Fungi incertae sedis</taxon>
        <taxon>Chytridiomycota</taxon>
        <taxon>Chytridiomycota incertae sedis</taxon>
        <taxon>Chytridiomycetes</taxon>
        <taxon>Rhizophydiales</taxon>
        <taxon>Rhizophydiales incertae sedis</taxon>
        <taxon>Polyrhizophydium</taxon>
    </lineage>
</organism>
<evidence type="ECO:0000256" key="6">
    <source>
        <dbReference type="ARBA" id="ARBA00022842"/>
    </source>
</evidence>
<dbReference type="InterPro" id="IPR006084">
    <property type="entry name" value="XPG/Rad2"/>
</dbReference>
<keyword evidence="9" id="KW-0267">Excision nuclease</keyword>
<evidence type="ECO:0000256" key="9">
    <source>
        <dbReference type="RuleBase" id="RU910737"/>
    </source>
</evidence>
<dbReference type="Pfam" id="PF00752">
    <property type="entry name" value="XPG_N"/>
    <property type="match status" value="1"/>
</dbReference>
<dbReference type="Gene3D" id="3.40.50.1010">
    <property type="entry name" value="5'-nuclease"/>
    <property type="match status" value="1"/>
</dbReference>
<dbReference type="Proteomes" id="UP001527925">
    <property type="component" value="Unassembled WGS sequence"/>
</dbReference>
<keyword evidence="4 9" id="KW-0227">DNA damage</keyword>
<dbReference type="InterPro" id="IPR029060">
    <property type="entry name" value="PIN-like_dom_sf"/>
</dbReference>
<dbReference type="EC" id="3.1.-.-" evidence="9"/>
<comment type="cofactor">
    <cofactor evidence="9">
        <name>Mg(2+)</name>
        <dbReference type="ChEBI" id="CHEBI:18420"/>
    </cofactor>
    <text evidence="9">Binds 2 magnesium ions per subunit. They probably participate in the reaction catalyzed by the enzyme. May bind an additional third magnesium ion after substrate binding.</text>
</comment>
<keyword evidence="6 9" id="KW-0460">Magnesium</keyword>
<dbReference type="InterPro" id="IPR006086">
    <property type="entry name" value="XPG-I_dom"/>
</dbReference>
<dbReference type="CDD" id="cd09857">
    <property type="entry name" value="PIN_EXO1"/>
    <property type="match status" value="1"/>
</dbReference>
<sequence>MGIPGLLPLLKSAHRSVHLREFEGQSVGVDGYVWLHKGAFSCAYELFMGIPTTKYVDYFMSKARQLQSFGIWPVIVFDGDRLPIKMRTEGDRHKRREESRAKAEALLRSGDRAKAQEHFQACVDVTPQMAHEVIRALRRENIEYLVAPYEADAQLAFLERSGDISAIITEDSDLLVFGCARVVFKLDHAGNGVEIRGRDIFACVKEMRMWDFARFRHMCILSGCDYLESPQGIGIKKSLGLLVRSDLKTLLKSWKAWGKVAKAPKLPPNYVQRFEMADFAFQHQRVFDPQQGRLVTLQPLPDGLELTEELSLIIGP</sequence>